<dbReference type="SUPFAM" id="SSF53335">
    <property type="entry name" value="S-adenosyl-L-methionine-dependent methyltransferases"/>
    <property type="match status" value="1"/>
</dbReference>
<gene>
    <name evidence="2" type="ORF">MNB_SV-6-1796</name>
</gene>
<name>A0A1W1BAK0_9ZZZZ</name>
<evidence type="ECO:0000313" key="2">
    <source>
        <dbReference type="EMBL" id="SFV50522.1"/>
    </source>
</evidence>
<accession>A0A1W1BAK0</accession>
<dbReference type="CDD" id="cd02440">
    <property type="entry name" value="AdoMet_MTases"/>
    <property type="match status" value="1"/>
</dbReference>
<dbReference type="EMBL" id="FPHC01000013">
    <property type="protein sequence ID" value="SFV50522.1"/>
    <property type="molecule type" value="Genomic_DNA"/>
</dbReference>
<dbReference type="AlphaFoldDB" id="A0A1W1BAK0"/>
<evidence type="ECO:0000259" key="1">
    <source>
        <dbReference type="Pfam" id="PF13847"/>
    </source>
</evidence>
<dbReference type="Gene3D" id="3.40.50.150">
    <property type="entry name" value="Vaccinia Virus protein VP39"/>
    <property type="match status" value="1"/>
</dbReference>
<protein>
    <recommendedName>
        <fullName evidence="1">Methyltransferase domain-containing protein</fullName>
    </recommendedName>
</protein>
<proteinExistence type="predicted"/>
<sequence length="311" mass="35876">MGDGMKRFEYESMLEIVEWCEEGLSSANSLDIVSFQVPDSDIADSPYPYRSFRVWSDLATLLFCRMLTPHVDSSGYIVIRFQKLNRDDSFHAQNPICDRERYGVESKFAQIDKSSQPTFLFAYREALRSVKIAQKRQILNLGINSGDEFEFIRDILPSEVYKKILFIGVDYSQSAIHRAEERFGENSRFYCHDINNLSELNLPKSDLIISIGTLQSRDIDFKPLFMSLVQNSLSDDGSMILGFPNSRWIDGEMIYGAKAPNYTNSELSLVIKDIYFCKKYLQQHRFRVTITGREYLFLTATKIGRARSARS</sequence>
<organism evidence="2">
    <name type="scientific">hydrothermal vent metagenome</name>
    <dbReference type="NCBI Taxonomy" id="652676"/>
    <lineage>
        <taxon>unclassified sequences</taxon>
        <taxon>metagenomes</taxon>
        <taxon>ecological metagenomes</taxon>
    </lineage>
</organism>
<dbReference type="InterPro" id="IPR029063">
    <property type="entry name" value="SAM-dependent_MTases_sf"/>
</dbReference>
<dbReference type="Pfam" id="PF13847">
    <property type="entry name" value="Methyltransf_31"/>
    <property type="match status" value="1"/>
</dbReference>
<reference evidence="2" key="1">
    <citation type="submission" date="2016-10" db="EMBL/GenBank/DDBJ databases">
        <authorList>
            <person name="de Groot N.N."/>
        </authorList>
    </citation>
    <scope>NUCLEOTIDE SEQUENCE</scope>
</reference>
<dbReference type="InterPro" id="IPR025714">
    <property type="entry name" value="Methyltranfer_dom"/>
</dbReference>
<feature type="domain" description="Methyltransferase" evidence="1">
    <location>
        <begin position="159"/>
        <end position="245"/>
    </location>
</feature>